<dbReference type="PROSITE" id="PS51462">
    <property type="entry name" value="NUDIX"/>
    <property type="match status" value="1"/>
</dbReference>
<dbReference type="PIRSF" id="PIRSF018427">
    <property type="entry name" value="Isopntndiph_ism"/>
    <property type="match status" value="1"/>
</dbReference>
<comment type="pathway">
    <text evidence="3">Isoprenoid biosynthesis; dimethylallyl diphosphate biosynthesis; dimethylallyl diphosphate from isopentenyl diphosphate: step 1/1.</text>
</comment>
<comment type="catalytic activity">
    <reaction evidence="1">
        <text>isopentenyl diphosphate = dimethylallyl diphosphate</text>
        <dbReference type="Rhea" id="RHEA:23284"/>
        <dbReference type="ChEBI" id="CHEBI:57623"/>
        <dbReference type="ChEBI" id="CHEBI:128769"/>
        <dbReference type="EC" id="5.3.3.2"/>
    </reaction>
</comment>
<evidence type="ECO:0000313" key="9">
    <source>
        <dbReference type="EMBL" id="KJH41932.1"/>
    </source>
</evidence>
<dbReference type="SUPFAM" id="SSF55811">
    <property type="entry name" value="Nudix"/>
    <property type="match status" value="1"/>
</dbReference>
<dbReference type="InterPro" id="IPR000086">
    <property type="entry name" value="NUDIX_hydrolase_dom"/>
</dbReference>
<dbReference type="GO" id="GO:0050992">
    <property type="term" value="P:dimethylallyl diphosphate biosynthetic process"/>
    <property type="evidence" value="ECO:0007669"/>
    <property type="project" value="UniProtKB-UniPathway"/>
</dbReference>
<evidence type="ECO:0000259" key="8">
    <source>
        <dbReference type="PROSITE" id="PS51462"/>
    </source>
</evidence>
<comment type="similarity">
    <text evidence="4">Belongs to the IPP isomerase type 1 family.</text>
</comment>
<dbReference type="GO" id="GO:0005737">
    <property type="term" value="C:cytoplasm"/>
    <property type="evidence" value="ECO:0007669"/>
    <property type="project" value="TreeGrafter"/>
</dbReference>
<organism evidence="9 10">
    <name type="scientific">Dictyocaulus viviparus</name>
    <name type="common">Bovine lungworm</name>
    <dbReference type="NCBI Taxonomy" id="29172"/>
    <lineage>
        <taxon>Eukaryota</taxon>
        <taxon>Metazoa</taxon>
        <taxon>Ecdysozoa</taxon>
        <taxon>Nematoda</taxon>
        <taxon>Chromadorea</taxon>
        <taxon>Rhabditida</taxon>
        <taxon>Rhabditina</taxon>
        <taxon>Rhabditomorpha</taxon>
        <taxon>Strongyloidea</taxon>
        <taxon>Metastrongylidae</taxon>
        <taxon>Dictyocaulus</taxon>
    </lineage>
</organism>
<keyword evidence="7 9" id="KW-0413">Isomerase</keyword>
<evidence type="ECO:0000256" key="1">
    <source>
        <dbReference type="ARBA" id="ARBA00000374"/>
    </source>
</evidence>
<evidence type="ECO:0000256" key="2">
    <source>
        <dbReference type="ARBA" id="ARBA00003951"/>
    </source>
</evidence>
<reference evidence="9 10" key="1">
    <citation type="submission" date="2013-11" db="EMBL/GenBank/DDBJ databases">
        <title>Draft genome of the bovine lungworm Dictyocaulus viviparus.</title>
        <authorList>
            <person name="Mitreva M."/>
        </authorList>
    </citation>
    <scope>NUCLEOTIDE SEQUENCE [LARGE SCALE GENOMIC DNA]</scope>
    <source>
        <strain evidence="9 10">HannoverDv2000</strain>
    </source>
</reference>
<dbReference type="OrthoDB" id="510307at2759"/>
<evidence type="ECO:0000256" key="4">
    <source>
        <dbReference type="ARBA" id="ARBA00007579"/>
    </source>
</evidence>
<dbReference type="Pfam" id="PF00293">
    <property type="entry name" value="NUDIX"/>
    <property type="match status" value="1"/>
</dbReference>
<evidence type="ECO:0000256" key="7">
    <source>
        <dbReference type="ARBA" id="ARBA00023235"/>
    </source>
</evidence>
<dbReference type="InterPro" id="IPR015797">
    <property type="entry name" value="NUDIX_hydrolase-like_dom_sf"/>
</dbReference>
<dbReference type="GO" id="GO:0004452">
    <property type="term" value="F:isopentenyl-diphosphate delta-isomerase activity"/>
    <property type="evidence" value="ECO:0007669"/>
    <property type="project" value="UniProtKB-EC"/>
</dbReference>
<dbReference type="EC" id="5.3.3.2" evidence="5"/>
<dbReference type="GO" id="GO:0009240">
    <property type="term" value="P:isopentenyl diphosphate biosynthetic process"/>
    <property type="evidence" value="ECO:0007669"/>
    <property type="project" value="TreeGrafter"/>
</dbReference>
<sequence length="259" mass="29840">MVAYALSANKSIKKVFVQFRSDNPNKWNWTRSKEKDIILKKYDPVQVGYLSEKCIAVDEHDNIIGGVTKGNAHNVATMSLHRAFSLFAFTPDKRLILQKRSAKKLSFQITFPCLWTNTCCSHPLFTANEQSGTAGVIAAVIRKVKHELGVVDLDPKKCYVMGRFLYKAVGADMVWGEQELDYAIVARNFEFDQLLPNPEEVSDIKAVDEQELAHWVATEYSSFSPWFQLFYRLRFLSEWWSNIDQIEHHPVDMNIVRMN</sequence>
<dbReference type="AlphaFoldDB" id="A0A0D8XDT7"/>
<feature type="domain" description="Nudix hydrolase" evidence="8">
    <location>
        <begin position="79"/>
        <end position="229"/>
    </location>
</feature>
<evidence type="ECO:0000256" key="6">
    <source>
        <dbReference type="ARBA" id="ARBA00023229"/>
    </source>
</evidence>
<dbReference type="STRING" id="29172.A0A0D8XDT7"/>
<keyword evidence="6" id="KW-0414">Isoprene biosynthesis</keyword>
<gene>
    <name evidence="9" type="ORF">DICVIV_12082</name>
</gene>
<dbReference type="NCBIfam" id="TIGR02150">
    <property type="entry name" value="IPP_isom_1"/>
    <property type="match status" value="1"/>
</dbReference>
<dbReference type="UniPathway" id="UPA00059">
    <property type="reaction ID" value="UER00104"/>
</dbReference>
<dbReference type="PANTHER" id="PTHR10885:SF0">
    <property type="entry name" value="ISOPENTENYL-DIPHOSPHATE DELTA-ISOMERASE"/>
    <property type="match status" value="1"/>
</dbReference>
<accession>A0A0D8XDT7</accession>
<keyword evidence="10" id="KW-1185">Reference proteome</keyword>
<name>A0A0D8XDT7_DICVI</name>
<reference evidence="10" key="2">
    <citation type="journal article" date="2016" name="Sci. Rep.">
        <title>Dictyocaulus viviparus genome, variome and transcriptome elucidate lungworm biology and support future intervention.</title>
        <authorList>
            <person name="McNulty S.N."/>
            <person name="Strube C."/>
            <person name="Rosa B.A."/>
            <person name="Martin J.C."/>
            <person name="Tyagi R."/>
            <person name="Choi Y.J."/>
            <person name="Wang Q."/>
            <person name="Hallsworth Pepin K."/>
            <person name="Zhang X."/>
            <person name="Ozersky P."/>
            <person name="Wilson R.K."/>
            <person name="Sternberg P.W."/>
            <person name="Gasser R.B."/>
            <person name="Mitreva M."/>
        </authorList>
    </citation>
    <scope>NUCLEOTIDE SEQUENCE [LARGE SCALE GENOMIC DNA]</scope>
    <source>
        <strain evidence="10">HannoverDv2000</strain>
    </source>
</reference>
<comment type="function">
    <text evidence="2">Catalyzes the 1,3-allylic rearrangement of the homoallylic substrate isopentenyl (IPP) to its highly electrophilic allylic isomer, dimethylallyl diphosphate (DMAPP).</text>
</comment>
<dbReference type="InterPro" id="IPR011876">
    <property type="entry name" value="IsopentenylPP_isomerase_typ1"/>
</dbReference>
<proteinExistence type="inferred from homology"/>
<evidence type="ECO:0000256" key="3">
    <source>
        <dbReference type="ARBA" id="ARBA00004826"/>
    </source>
</evidence>
<dbReference type="Gene3D" id="3.90.79.10">
    <property type="entry name" value="Nucleoside Triphosphate Pyrophosphohydrolase"/>
    <property type="match status" value="1"/>
</dbReference>
<dbReference type="EMBL" id="KN716735">
    <property type="protein sequence ID" value="KJH41932.1"/>
    <property type="molecule type" value="Genomic_DNA"/>
</dbReference>
<evidence type="ECO:0000256" key="5">
    <source>
        <dbReference type="ARBA" id="ARBA00012057"/>
    </source>
</evidence>
<dbReference type="CDD" id="cd02885">
    <property type="entry name" value="NUDIX_IPP_Isomerase"/>
    <property type="match status" value="1"/>
</dbReference>
<evidence type="ECO:0000313" key="10">
    <source>
        <dbReference type="Proteomes" id="UP000053766"/>
    </source>
</evidence>
<dbReference type="Proteomes" id="UP000053766">
    <property type="component" value="Unassembled WGS sequence"/>
</dbReference>
<dbReference type="PANTHER" id="PTHR10885">
    <property type="entry name" value="ISOPENTENYL-DIPHOSPHATE DELTA-ISOMERASE"/>
    <property type="match status" value="1"/>
</dbReference>
<protein>
    <recommendedName>
        <fullName evidence="5">isopentenyl-diphosphate Delta-isomerase</fullName>
        <ecNumber evidence="5">5.3.3.2</ecNumber>
    </recommendedName>
</protein>